<organism evidence="2 3">
    <name type="scientific">Apiosordaria backusii</name>
    <dbReference type="NCBI Taxonomy" id="314023"/>
    <lineage>
        <taxon>Eukaryota</taxon>
        <taxon>Fungi</taxon>
        <taxon>Dikarya</taxon>
        <taxon>Ascomycota</taxon>
        <taxon>Pezizomycotina</taxon>
        <taxon>Sordariomycetes</taxon>
        <taxon>Sordariomycetidae</taxon>
        <taxon>Sordariales</taxon>
        <taxon>Lasiosphaeriaceae</taxon>
        <taxon>Apiosordaria</taxon>
    </lineage>
</organism>
<feature type="region of interest" description="Disordered" evidence="1">
    <location>
        <begin position="1"/>
        <end position="43"/>
    </location>
</feature>
<dbReference type="AlphaFoldDB" id="A0AA40DYU5"/>
<evidence type="ECO:0000313" key="2">
    <source>
        <dbReference type="EMBL" id="KAK0716583.1"/>
    </source>
</evidence>
<keyword evidence="3" id="KW-1185">Reference proteome</keyword>
<feature type="compositionally biased region" description="Basic and acidic residues" evidence="1">
    <location>
        <begin position="9"/>
        <end position="19"/>
    </location>
</feature>
<protein>
    <submittedName>
        <fullName evidence="2">Uncharacterized protein</fullName>
    </submittedName>
</protein>
<name>A0AA40DYU5_9PEZI</name>
<dbReference type="EMBL" id="JAUKTV010000014">
    <property type="protein sequence ID" value="KAK0716583.1"/>
    <property type="molecule type" value="Genomic_DNA"/>
</dbReference>
<evidence type="ECO:0000313" key="3">
    <source>
        <dbReference type="Proteomes" id="UP001172159"/>
    </source>
</evidence>
<comment type="caution">
    <text evidence="2">The sequence shown here is derived from an EMBL/GenBank/DDBJ whole genome shotgun (WGS) entry which is preliminary data.</text>
</comment>
<sequence length="69" mass="7813">MQRRQSSRGHTEPPLDLRKTSVPLGKSPLEVHPQPAAAPRHHSQLNAALQRQKTQDPFDQIALLRSCQR</sequence>
<evidence type="ECO:0000256" key="1">
    <source>
        <dbReference type="SAM" id="MobiDB-lite"/>
    </source>
</evidence>
<reference evidence="2" key="1">
    <citation type="submission" date="2023-06" db="EMBL/GenBank/DDBJ databases">
        <title>Genome-scale phylogeny and comparative genomics of the fungal order Sordariales.</title>
        <authorList>
            <consortium name="Lawrence Berkeley National Laboratory"/>
            <person name="Hensen N."/>
            <person name="Bonometti L."/>
            <person name="Westerberg I."/>
            <person name="Brannstrom I.O."/>
            <person name="Guillou S."/>
            <person name="Cros-Aarteil S."/>
            <person name="Calhoun S."/>
            <person name="Haridas S."/>
            <person name="Kuo A."/>
            <person name="Mondo S."/>
            <person name="Pangilinan J."/>
            <person name="Riley R."/>
            <person name="Labutti K."/>
            <person name="Andreopoulos B."/>
            <person name="Lipzen A."/>
            <person name="Chen C."/>
            <person name="Yanf M."/>
            <person name="Daum C."/>
            <person name="Ng V."/>
            <person name="Clum A."/>
            <person name="Steindorff A."/>
            <person name="Ohm R."/>
            <person name="Martin F."/>
            <person name="Silar P."/>
            <person name="Natvig D."/>
            <person name="Lalanne C."/>
            <person name="Gautier V."/>
            <person name="Ament-Velasquez S.L."/>
            <person name="Kruys A."/>
            <person name="Hutchinson M.I."/>
            <person name="Powell A.J."/>
            <person name="Barry K."/>
            <person name="Miller A.N."/>
            <person name="Grigoriev I.V."/>
            <person name="Debuchy R."/>
            <person name="Gladieux P."/>
            <person name="Thoren M.H."/>
            <person name="Johannesson H."/>
        </authorList>
    </citation>
    <scope>NUCLEOTIDE SEQUENCE</scope>
    <source>
        <strain evidence="2">CBS 540.89</strain>
    </source>
</reference>
<gene>
    <name evidence="2" type="ORF">B0T21DRAFT_375174</name>
</gene>
<accession>A0AA40DYU5</accession>
<dbReference type="Proteomes" id="UP001172159">
    <property type="component" value="Unassembled WGS sequence"/>
</dbReference>
<proteinExistence type="predicted"/>